<dbReference type="EMBL" id="BLLK01000069">
    <property type="protein sequence ID" value="GFH60386.1"/>
    <property type="molecule type" value="Genomic_DNA"/>
</dbReference>
<accession>A0AAD3D9J8</accession>
<dbReference type="Proteomes" id="UP001054902">
    <property type="component" value="Unassembled WGS sequence"/>
</dbReference>
<reference evidence="1 2" key="1">
    <citation type="journal article" date="2021" name="Sci. Rep.">
        <title>The genome of the diatom Chaetoceros tenuissimus carries an ancient integrated fragment of an extant virus.</title>
        <authorList>
            <person name="Hongo Y."/>
            <person name="Kimura K."/>
            <person name="Takaki Y."/>
            <person name="Yoshida Y."/>
            <person name="Baba S."/>
            <person name="Kobayashi G."/>
            <person name="Nagasaki K."/>
            <person name="Hano T."/>
            <person name="Tomaru Y."/>
        </authorList>
    </citation>
    <scope>NUCLEOTIDE SEQUENCE [LARGE SCALE GENOMIC DNA]</scope>
    <source>
        <strain evidence="1 2">NIES-3715</strain>
    </source>
</reference>
<gene>
    <name evidence="1" type="ORF">CTEN210_16862</name>
</gene>
<dbReference type="AlphaFoldDB" id="A0AAD3D9J8"/>
<organism evidence="1 2">
    <name type="scientific">Chaetoceros tenuissimus</name>
    <dbReference type="NCBI Taxonomy" id="426638"/>
    <lineage>
        <taxon>Eukaryota</taxon>
        <taxon>Sar</taxon>
        <taxon>Stramenopiles</taxon>
        <taxon>Ochrophyta</taxon>
        <taxon>Bacillariophyta</taxon>
        <taxon>Coscinodiscophyceae</taxon>
        <taxon>Chaetocerotophycidae</taxon>
        <taxon>Chaetocerotales</taxon>
        <taxon>Chaetocerotaceae</taxon>
        <taxon>Chaetoceros</taxon>
    </lineage>
</organism>
<sequence>MKNSSDYPVLIPYAVDFSVSSVGSIIKQTKRKFVWRFGFTHIPSLLQGKVGVECRGFELELKVIWSCTSGHLDIFLNNEVVYSQSRASHLKLENHLQYMFFIPEPVFRGGHSIKVEAFALAFGEQASEHQYSMFFDGQEYGDFQSICDLGTEKMLEEYAEALDRIKVSDFLETNSQQSFNSSRAVRLNTWGVQAESSNTYMEKDRCNTWPEMMADRAIDEKRQTDEAILLQLHDLSQQANPQTPTYENVHVPSVSAQLPQVPALEQSPTFIGSNKVYEYEYSQENKRSSNHTNLLHADSKFATVPPSPPRIVSINKATAFQQQNNYIPSIHR</sequence>
<evidence type="ECO:0000313" key="2">
    <source>
        <dbReference type="Proteomes" id="UP001054902"/>
    </source>
</evidence>
<evidence type="ECO:0000313" key="1">
    <source>
        <dbReference type="EMBL" id="GFH60386.1"/>
    </source>
</evidence>
<proteinExistence type="predicted"/>
<comment type="caution">
    <text evidence="1">The sequence shown here is derived from an EMBL/GenBank/DDBJ whole genome shotgun (WGS) entry which is preliminary data.</text>
</comment>
<protein>
    <submittedName>
        <fullName evidence="1">Uncharacterized protein</fullName>
    </submittedName>
</protein>
<name>A0AAD3D9J8_9STRA</name>
<keyword evidence="2" id="KW-1185">Reference proteome</keyword>